<keyword evidence="2" id="KW-1133">Transmembrane helix</keyword>
<keyword evidence="2" id="KW-0812">Transmembrane</keyword>
<feature type="transmembrane region" description="Helical" evidence="2">
    <location>
        <begin position="76"/>
        <end position="95"/>
    </location>
</feature>
<evidence type="ECO:0000256" key="1">
    <source>
        <dbReference type="SAM" id="Coils"/>
    </source>
</evidence>
<dbReference type="AlphaFoldDB" id="A0AB39N1E2"/>
<protein>
    <submittedName>
        <fullName evidence="3">Uncharacterized protein</fullName>
    </submittedName>
</protein>
<sequence length="258" mass="27816">MPSATPWYIKGILYIALPAACIAALYLSIPGEVALARTSGWSERYAPAMPVCLSVYALSAGAIATYRRKMELPGQVTALVGSLMALLLAMSAQSISHLIEQDYMNSSALLVVAVSCVPPLTIAHLVHMAETPSQVKTASQQMQELTWMIDYLTGELTASLASQSLTLVSRASGVVNELEELREAAEGLTEEAEEVTEDLENSLKGKPHRKALALTRDKIEETRAAIAAEGKRPTVERVCEALGISQATYYRHRDAVAV</sequence>
<reference evidence="3" key="1">
    <citation type="submission" date="2024-07" db="EMBL/GenBank/DDBJ databases">
        <authorList>
            <person name="Yu S.T."/>
        </authorList>
    </citation>
    <scope>NUCLEOTIDE SEQUENCE</scope>
    <source>
        <strain evidence="3">R11</strain>
    </source>
</reference>
<dbReference type="RefSeq" id="WP_369272353.1">
    <property type="nucleotide sequence ID" value="NZ_CP163432.1"/>
</dbReference>
<proteinExistence type="predicted"/>
<feature type="coiled-coil region" evidence="1">
    <location>
        <begin position="171"/>
        <end position="202"/>
    </location>
</feature>
<evidence type="ECO:0000256" key="2">
    <source>
        <dbReference type="SAM" id="Phobius"/>
    </source>
</evidence>
<dbReference type="EMBL" id="CP163432">
    <property type="protein sequence ID" value="XDQ12167.1"/>
    <property type="molecule type" value="Genomic_DNA"/>
</dbReference>
<keyword evidence="2" id="KW-0472">Membrane</keyword>
<feature type="transmembrane region" description="Helical" evidence="2">
    <location>
        <begin position="45"/>
        <end position="64"/>
    </location>
</feature>
<evidence type="ECO:0000313" key="3">
    <source>
        <dbReference type="EMBL" id="XDQ12167.1"/>
    </source>
</evidence>
<organism evidence="3">
    <name type="scientific">Streptomyces sp. R11</name>
    <dbReference type="NCBI Taxonomy" id="3238625"/>
    <lineage>
        <taxon>Bacteria</taxon>
        <taxon>Bacillati</taxon>
        <taxon>Actinomycetota</taxon>
        <taxon>Actinomycetes</taxon>
        <taxon>Kitasatosporales</taxon>
        <taxon>Streptomycetaceae</taxon>
        <taxon>Streptomyces</taxon>
    </lineage>
</organism>
<gene>
    <name evidence="3" type="ORF">AB5J55_22270</name>
</gene>
<feature type="transmembrane region" description="Helical" evidence="2">
    <location>
        <begin position="12"/>
        <end position="29"/>
    </location>
</feature>
<feature type="transmembrane region" description="Helical" evidence="2">
    <location>
        <begin position="107"/>
        <end position="126"/>
    </location>
</feature>
<accession>A0AB39N1E2</accession>
<name>A0AB39N1E2_9ACTN</name>
<keyword evidence="1" id="KW-0175">Coiled coil</keyword>